<accession>A0ABQ4TYD3</accession>
<dbReference type="RefSeq" id="WP_238182302.1">
    <property type="nucleotide sequence ID" value="NZ_BPRB01000091.1"/>
</dbReference>
<reference evidence="1" key="2">
    <citation type="submission" date="2021-08" db="EMBL/GenBank/DDBJ databases">
        <authorList>
            <person name="Tani A."/>
            <person name="Ola A."/>
            <person name="Ogura Y."/>
            <person name="Katsura K."/>
            <person name="Hayashi T."/>
        </authorList>
    </citation>
    <scope>NUCLEOTIDE SEQUENCE</scope>
    <source>
        <strain evidence="1">DSM 23632</strain>
    </source>
</reference>
<dbReference type="Proteomes" id="UP001055057">
    <property type="component" value="Unassembled WGS sequence"/>
</dbReference>
<sequence>MRHDVAPTNSLHPFRALLRGSILVVGACPADLTAGLGDDAASVTRLDGGSALADDARFDVVLLLDPTRTPWFGAPGPASDRLDASLARARALLRPGGRLLVAIENALSLRHLAGGGEVAAASDLFSLEGRLRPDGFRLPSRLELRDRLARLGLTHQDWWFPFPDPDRPLSLIAERALATPGFDPSVLAASGPSSDPDLPDHGAFSLQHAWAGIARAGLMGDLAPGFLVLASDDALPEDARLALHFGLRRRQEFEKVVTFATEAAGIAITREPLHPGLTPLVGTVGNGFPDEPFVPGRLWQTELEALLACDGWTAGDIADWAQVWCTAVQARYADGSTLDATTRLPGTAIDAIPRNLLLHDGQPVFIDCEWDLGAPLEFGHLLLRALLNAFTDVEVCGRPGPGVETTLLFLVRAVSQALGVLLDDDAITRHLAAEDRFQWAVSGLEQGRTLNDLAAAHVRMRTLLADRLAERERAAQHFEAQSAALFAAQARHAEALANERRRTDRVVAYAADMDRKRQDLADTLDRMQRDEAARLESWRPRTVLRRLLQPFQALGRRPAEHLEHSPPGE</sequence>
<protein>
    <recommendedName>
        <fullName evidence="3">Aminoglycoside phosphotransferase domain-containing protein</fullName>
    </recommendedName>
</protein>
<gene>
    <name evidence="1" type="ORF">MPOCJGCO_1835</name>
</gene>
<dbReference type="InterPro" id="IPR029063">
    <property type="entry name" value="SAM-dependent_MTases_sf"/>
</dbReference>
<reference evidence="1" key="1">
    <citation type="journal article" date="2021" name="Front. Microbiol.">
        <title>Comprehensive Comparative Genomics and Phenotyping of Methylobacterium Species.</title>
        <authorList>
            <person name="Alessa O."/>
            <person name="Ogura Y."/>
            <person name="Fujitani Y."/>
            <person name="Takami H."/>
            <person name="Hayashi T."/>
            <person name="Sahin N."/>
            <person name="Tani A."/>
        </authorList>
    </citation>
    <scope>NUCLEOTIDE SEQUENCE</scope>
    <source>
        <strain evidence="1">DSM 23632</strain>
    </source>
</reference>
<name>A0ABQ4TYD3_9HYPH</name>
<keyword evidence="2" id="KW-1185">Reference proteome</keyword>
<dbReference type="SUPFAM" id="SSF53335">
    <property type="entry name" value="S-adenosyl-L-methionine-dependent methyltransferases"/>
    <property type="match status" value="1"/>
</dbReference>
<organism evidence="1 2">
    <name type="scientific">Methylobacterium trifolii</name>
    <dbReference type="NCBI Taxonomy" id="1003092"/>
    <lineage>
        <taxon>Bacteria</taxon>
        <taxon>Pseudomonadati</taxon>
        <taxon>Pseudomonadota</taxon>
        <taxon>Alphaproteobacteria</taxon>
        <taxon>Hyphomicrobiales</taxon>
        <taxon>Methylobacteriaceae</taxon>
        <taxon>Methylobacterium</taxon>
    </lineage>
</organism>
<evidence type="ECO:0008006" key="3">
    <source>
        <dbReference type="Google" id="ProtNLM"/>
    </source>
</evidence>
<evidence type="ECO:0000313" key="1">
    <source>
        <dbReference type="EMBL" id="GJE59733.1"/>
    </source>
</evidence>
<dbReference type="EMBL" id="BPRB01000091">
    <property type="protein sequence ID" value="GJE59733.1"/>
    <property type="molecule type" value="Genomic_DNA"/>
</dbReference>
<evidence type="ECO:0000313" key="2">
    <source>
        <dbReference type="Proteomes" id="UP001055057"/>
    </source>
</evidence>
<dbReference type="Gene3D" id="3.40.50.150">
    <property type="entry name" value="Vaccinia Virus protein VP39"/>
    <property type="match status" value="1"/>
</dbReference>
<proteinExistence type="predicted"/>
<comment type="caution">
    <text evidence="1">The sequence shown here is derived from an EMBL/GenBank/DDBJ whole genome shotgun (WGS) entry which is preliminary data.</text>
</comment>